<feature type="compositionally biased region" description="Basic and acidic residues" evidence="4">
    <location>
        <begin position="66"/>
        <end position="88"/>
    </location>
</feature>
<keyword evidence="1" id="KW-0472">Membrane</keyword>
<keyword evidence="3" id="KW-0998">Cell outer membrane</keyword>
<keyword evidence="1" id="KW-1134">Transmembrane beta strand</keyword>
<evidence type="ECO:0000259" key="5">
    <source>
        <dbReference type="Pfam" id="PF03865"/>
    </source>
</evidence>
<dbReference type="InterPro" id="IPR051544">
    <property type="entry name" value="TPS_OM_transporter"/>
</dbReference>
<feature type="domain" description="Polypeptide-transport-associated ShlB-type" evidence="6">
    <location>
        <begin position="118"/>
        <end position="191"/>
    </location>
</feature>
<evidence type="ECO:0000256" key="2">
    <source>
        <dbReference type="ARBA" id="ARBA00022692"/>
    </source>
</evidence>
<name>A0A0M2PQL7_PROHO</name>
<keyword evidence="2" id="KW-0812">Transmembrane</keyword>
<dbReference type="GO" id="GO:0098046">
    <property type="term" value="C:type V protein secretion system complex"/>
    <property type="evidence" value="ECO:0007669"/>
    <property type="project" value="TreeGrafter"/>
</dbReference>
<sequence length="614" mass="67187">MADELPVTNELQVTDELQVAAGSPATEGLQVAEISPGSEGAAGIELAQTPPVDRVRDRVDPQLLRDAQDPADRLDPVPDRFESPREQPDSLPPPEQLLQPANPSPGLGDRLGEPETIQVDRYEVLGSTVFSAETLATATQPFTGPSVSFAQLLQARSAVTQLYEDGGYIYSLAFLPEQTLEGGVVTLQVIETSLTEVTVEGLGRLRDSYVTSRVRKATGTPLQRDRLLQGLRLLQLDPLLQTLSAELSMGLRPGESTLHLTVTQAPTFTMGAGFDNGRVPSVGSFRRQFSVREGNLLGFGDGLGVRYNNTQASNSVDVDYTLPINARNGTLSLLYSRSGSQVIEEPFDILEIRSAAQTWDLSLRQPLYQTPTQEFAVGLGLNHRSTTTSLEVEGTRFDFPLSQGAGDDGRTRLSVVNITQDWTRRGASQVLGFRSQFNLGTDWLGATQNSDQPDSSFFSWQGQGQWVRQFAPDTLLLVKGNLQLADRPLLSLEQFSNGGFGSVRGYRQDQLLTDNGFFGSIEARIPIFRIRQINSVAQVTPFFDYGVGWNSGEGDNPSQRRLASVGVGLRWGFADRVTARLDWGLPLINNDDNDYGSLQEHGFLFSIETDLSPF</sequence>
<dbReference type="GO" id="GO:0046819">
    <property type="term" value="P:protein secretion by the type V secretion system"/>
    <property type="evidence" value="ECO:0007669"/>
    <property type="project" value="TreeGrafter"/>
</dbReference>
<dbReference type="Gene3D" id="2.40.160.50">
    <property type="entry name" value="membrane protein fhac: a member of the omp85/tpsb transporter family"/>
    <property type="match status" value="1"/>
</dbReference>
<dbReference type="AlphaFoldDB" id="A0A0M2PQL7"/>
<organism evidence="7 8">
    <name type="scientific">Prochlorothrix hollandica PCC 9006 = CALU 1027</name>
    <dbReference type="NCBI Taxonomy" id="317619"/>
    <lineage>
        <taxon>Bacteria</taxon>
        <taxon>Bacillati</taxon>
        <taxon>Cyanobacteriota</taxon>
        <taxon>Cyanophyceae</taxon>
        <taxon>Prochlorotrichales</taxon>
        <taxon>Prochlorotrichaceae</taxon>
        <taxon>Prochlorothrix</taxon>
    </lineage>
</organism>
<dbReference type="EMBL" id="AJTX02000008">
    <property type="protein sequence ID" value="KKI98524.1"/>
    <property type="molecule type" value="Genomic_DNA"/>
</dbReference>
<dbReference type="Gene3D" id="3.10.20.310">
    <property type="entry name" value="membrane protein fhac"/>
    <property type="match status" value="1"/>
</dbReference>
<evidence type="ECO:0000313" key="8">
    <source>
        <dbReference type="Proteomes" id="UP000034681"/>
    </source>
</evidence>
<keyword evidence="8" id="KW-1185">Reference proteome</keyword>
<evidence type="ECO:0000256" key="3">
    <source>
        <dbReference type="ARBA" id="ARBA00023237"/>
    </source>
</evidence>
<dbReference type="Proteomes" id="UP000034681">
    <property type="component" value="Unassembled WGS sequence"/>
</dbReference>
<evidence type="ECO:0000256" key="4">
    <source>
        <dbReference type="SAM" id="MobiDB-lite"/>
    </source>
</evidence>
<dbReference type="GO" id="GO:0008320">
    <property type="term" value="F:protein transmembrane transporter activity"/>
    <property type="evidence" value="ECO:0007669"/>
    <property type="project" value="TreeGrafter"/>
</dbReference>
<evidence type="ECO:0000256" key="1">
    <source>
        <dbReference type="ARBA" id="ARBA00022452"/>
    </source>
</evidence>
<dbReference type="Pfam" id="PF08479">
    <property type="entry name" value="POTRA_2"/>
    <property type="match status" value="1"/>
</dbReference>
<reference evidence="7" key="1">
    <citation type="submission" date="2012-04" db="EMBL/GenBank/DDBJ databases">
        <authorList>
            <person name="Borisov I.G."/>
            <person name="Ivanikova N.V."/>
            <person name="Pinevich A.V."/>
        </authorList>
    </citation>
    <scope>NUCLEOTIDE SEQUENCE</scope>
    <source>
        <strain evidence="7">CALU 1027</strain>
    </source>
</reference>
<accession>A0A0M2PQL7</accession>
<comment type="caution">
    <text evidence="7">The sequence shown here is derived from an EMBL/GenBank/DDBJ whole genome shotgun (WGS) entry which is preliminary data.</text>
</comment>
<protein>
    <recommendedName>
        <fullName evidence="9">POTRA domain-containing protein</fullName>
    </recommendedName>
</protein>
<evidence type="ECO:0008006" key="9">
    <source>
        <dbReference type="Google" id="ProtNLM"/>
    </source>
</evidence>
<dbReference type="PANTHER" id="PTHR34597:SF3">
    <property type="entry name" value="OUTER MEMBRANE TRANSPORTER CDIB"/>
    <property type="match status" value="1"/>
</dbReference>
<dbReference type="InterPro" id="IPR013686">
    <property type="entry name" value="Polypept-transport_assoc_ShlB"/>
</dbReference>
<dbReference type="PANTHER" id="PTHR34597">
    <property type="entry name" value="SLR1661 PROTEIN"/>
    <property type="match status" value="1"/>
</dbReference>
<gene>
    <name evidence="7" type="ORF">PROH_18295</name>
</gene>
<feature type="region of interest" description="Disordered" evidence="4">
    <location>
        <begin position="34"/>
        <end position="112"/>
    </location>
</feature>
<feature type="domain" description="Haemolysin activator HlyB C-terminal" evidence="5">
    <location>
        <begin position="254"/>
        <end position="570"/>
    </location>
</feature>
<proteinExistence type="predicted"/>
<dbReference type="InterPro" id="IPR005565">
    <property type="entry name" value="Hemolysn_activator_HlyB_C"/>
</dbReference>
<evidence type="ECO:0000313" key="7">
    <source>
        <dbReference type="EMBL" id="KKI98524.1"/>
    </source>
</evidence>
<dbReference type="eggNOG" id="COG2831">
    <property type="taxonomic scope" value="Bacteria"/>
</dbReference>
<evidence type="ECO:0000259" key="6">
    <source>
        <dbReference type="Pfam" id="PF08479"/>
    </source>
</evidence>
<dbReference type="Pfam" id="PF03865">
    <property type="entry name" value="ShlB"/>
    <property type="match status" value="1"/>
</dbReference>
<dbReference type="STRING" id="317619.GCA_000332315_02546"/>